<dbReference type="STRING" id="660470.Theba_0134"/>
<reference evidence="2 3" key="1">
    <citation type="journal article" date="2012" name="Genome Biol. Evol.">
        <title>Genome Sequence of the Mesophilic Thermotogales Bacterium Mesotoga prima MesG1.Ag.4.2 Reveals the Largest Thermotogales Genome To Date.</title>
        <authorList>
            <person name="Zhaxybayeva O."/>
            <person name="Swithers K.S."/>
            <person name="Foght J."/>
            <person name="Green A.G."/>
            <person name="Bruce D."/>
            <person name="Detter C."/>
            <person name="Han S."/>
            <person name="Teshima H."/>
            <person name="Han J."/>
            <person name="Woyke T."/>
            <person name="Pitluck S."/>
            <person name="Nolan M."/>
            <person name="Ivanova N."/>
            <person name="Pati A."/>
            <person name="Land M.L."/>
            <person name="Dlutek M."/>
            <person name="Doolittle W.F."/>
            <person name="Noll K.M."/>
            <person name="Nesbo C.L."/>
        </authorList>
    </citation>
    <scope>NUCLEOTIDE SEQUENCE [LARGE SCALE GENOMIC DNA]</scope>
    <source>
        <strain evidence="3">mesG1.Ag.4.2</strain>
    </source>
</reference>
<proteinExistence type="predicted"/>
<evidence type="ECO:0000313" key="3">
    <source>
        <dbReference type="Proteomes" id="UP000002881"/>
    </source>
</evidence>
<organism evidence="2 3">
    <name type="scientific">Mesotoga prima MesG1.Ag.4.2</name>
    <dbReference type="NCBI Taxonomy" id="660470"/>
    <lineage>
        <taxon>Bacteria</taxon>
        <taxon>Thermotogati</taxon>
        <taxon>Thermotogota</taxon>
        <taxon>Thermotogae</taxon>
        <taxon>Kosmotogales</taxon>
        <taxon>Kosmotogaceae</taxon>
        <taxon>Mesotoga</taxon>
    </lineage>
</organism>
<feature type="transmembrane region" description="Helical" evidence="1">
    <location>
        <begin position="76"/>
        <end position="96"/>
    </location>
</feature>
<name>I2F1S7_9BACT</name>
<dbReference type="HOGENOM" id="CLU_1553456_0_0_0"/>
<dbReference type="EMBL" id="CP003532">
    <property type="protein sequence ID" value="AFK05880.1"/>
    <property type="molecule type" value="Genomic_DNA"/>
</dbReference>
<evidence type="ECO:0000256" key="1">
    <source>
        <dbReference type="SAM" id="Phobius"/>
    </source>
</evidence>
<keyword evidence="1" id="KW-0812">Transmembrane</keyword>
<dbReference type="GeneID" id="87105997"/>
<dbReference type="RefSeq" id="WP_014730045.1">
    <property type="nucleotide sequence ID" value="NC_017934.1"/>
</dbReference>
<dbReference type="AlphaFoldDB" id="I2F1S7"/>
<protein>
    <submittedName>
        <fullName evidence="2">Uncharacterized protein</fullName>
    </submittedName>
</protein>
<accession>I2F1S7</accession>
<keyword evidence="1" id="KW-1133">Transmembrane helix</keyword>
<sequence>MNNYTVIREEPDSERNLELLLEETERIFYYQLELSDKLDAKATSFILFYSILFGAEAIIVSTFYEMMKSTYLLSMHLLASSVILSFLGLFFAVLGLRPKVFAISMISRAEIDCTASKSYDDLCKHLIAYYVDKVQPNKLSNDKKASCLSISSLLGVLNLSVLASFLVVIIIM</sequence>
<keyword evidence="3" id="KW-1185">Reference proteome</keyword>
<gene>
    <name evidence="2" type="ORF">Theba_0134</name>
</gene>
<feature type="transmembrane region" description="Helical" evidence="1">
    <location>
        <begin position="45"/>
        <end position="64"/>
    </location>
</feature>
<keyword evidence="1" id="KW-0472">Membrane</keyword>
<feature type="transmembrane region" description="Helical" evidence="1">
    <location>
        <begin position="147"/>
        <end position="171"/>
    </location>
</feature>
<dbReference type="KEGG" id="mpg:Theba_0134"/>
<evidence type="ECO:0000313" key="2">
    <source>
        <dbReference type="EMBL" id="AFK05880.1"/>
    </source>
</evidence>
<dbReference type="Proteomes" id="UP000002881">
    <property type="component" value="Chromosome"/>
</dbReference>